<feature type="domain" description="Par3/HAL N-terminal" evidence="1">
    <location>
        <begin position="151"/>
        <end position="187"/>
    </location>
</feature>
<dbReference type="InterPro" id="IPR021922">
    <property type="entry name" value="Par3/HAL_N"/>
</dbReference>
<dbReference type="AlphaFoldDB" id="A0A0R3X937"/>
<keyword evidence="3" id="KW-1185">Reference proteome</keyword>
<reference evidence="4" key="1">
    <citation type="submission" date="2017-02" db="UniProtKB">
        <authorList>
            <consortium name="WormBaseParasite"/>
        </authorList>
    </citation>
    <scope>IDENTIFICATION</scope>
</reference>
<name>A0A0R3X937_HYDTA</name>
<protein>
    <submittedName>
        <fullName evidence="4">Par3_HAL_N_term domain-containing protein</fullName>
    </submittedName>
</protein>
<dbReference type="Proteomes" id="UP000274429">
    <property type="component" value="Unassembled WGS sequence"/>
</dbReference>
<dbReference type="EMBL" id="UYWX01021267">
    <property type="protein sequence ID" value="VDM35027.1"/>
    <property type="molecule type" value="Genomic_DNA"/>
</dbReference>
<accession>A0A0R3X937</accession>
<reference evidence="2 3" key="2">
    <citation type="submission" date="2018-11" db="EMBL/GenBank/DDBJ databases">
        <authorList>
            <consortium name="Pathogen Informatics"/>
        </authorList>
    </citation>
    <scope>NUCLEOTIDE SEQUENCE [LARGE SCALE GENOMIC DNA]</scope>
</reference>
<organism evidence="4">
    <name type="scientific">Hydatigena taeniaeformis</name>
    <name type="common">Feline tapeworm</name>
    <name type="synonym">Taenia taeniaeformis</name>
    <dbReference type="NCBI Taxonomy" id="6205"/>
    <lineage>
        <taxon>Eukaryota</taxon>
        <taxon>Metazoa</taxon>
        <taxon>Spiralia</taxon>
        <taxon>Lophotrochozoa</taxon>
        <taxon>Platyhelminthes</taxon>
        <taxon>Cestoda</taxon>
        <taxon>Eucestoda</taxon>
        <taxon>Cyclophyllidea</taxon>
        <taxon>Taeniidae</taxon>
        <taxon>Hydatigera</taxon>
    </lineage>
</organism>
<evidence type="ECO:0000313" key="4">
    <source>
        <dbReference type="WBParaSite" id="TTAC_0001006201-mRNA-1"/>
    </source>
</evidence>
<gene>
    <name evidence="2" type="ORF">TTAC_LOCUS10047</name>
</gene>
<evidence type="ECO:0000259" key="1">
    <source>
        <dbReference type="Pfam" id="PF12053"/>
    </source>
</evidence>
<dbReference type="Gene3D" id="3.10.20.90">
    <property type="entry name" value="Phosphatidylinositol 3-kinase Catalytic Subunit, Chain A, domain 1"/>
    <property type="match status" value="1"/>
</dbReference>
<evidence type="ECO:0000313" key="3">
    <source>
        <dbReference type="Proteomes" id="UP000274429"/>
    </source>
</evidence>
<dbReference type="WBParaSite" id="TTAC_0001006201-mRNA-1">
    <property type="protein sequence ID" value="TTAC_0001006201-mRNA-1"/>
    <property type="gene ID" value="TTAC_0001006201"/>
</dbReference>
<dbReference type="Pfam" id="PF12053">
    <property type="entry name" value="Par3_HAL_N_term"/>
    <property type="match status" value="1"/>
</dbReference>
<dbReference type="OrthoDB" id="6288068at2759"/>
<proteinExistence type="predicted"/>
<sequence length="214" mass="23186">MVIHVPITSAKEGRQSEDVSCWSAFHIQFGRLQPLRLHLLFEWNCAVSSNSIAAAIISFSEGGVPPSPVVDSTQTLQGFLASEPRHLGATELKVEIPRGTALPHVPDLALTGPMAVMDAEGLSEPTTEASETVTAVIHAVGEMEARLTRQRHPTVTLFIVEALTLARDGGILDWDDRVCDVLDDRELVSCETVICPHLSLLECLEGDLDLAKVM</sequence>
<evidence type="ECO:0000313" key="2">
    <source>
        <dbReference type="EMBL" id="VDM35027.1"/>
    </source>
</evidence>